<feature type="compositionally biased region" description="Low complexity" evidence="1">
    <location>
        <begin position="260"/>
        <end position="270"/>
    </location>
</feature>
<feature type="compositionally biased region" description="Basic and acidic residues" evidence="1">
    <location>
        <begin position="413"/>
        <end position="436"/>
    </location>
</feature>
<evidence type="ECO:0000256" key="1">
    <source>
        <dbReference type="SAM" id="MobiDB-lite"/>
    </source>
</evidence>
<protein>
    <recommendedName>
        <fullName evidence="4">Tudor-knot domain-containing protein</fullName>
    </recommendedName>
</protein>
<feature type="compositionally biased region" description="Basic and acidic residues" evidence="1">
    <location>
        <begin position="17"/>
        <end position="31"/>
    </location>
</feature>
<evidence type="ECO:0000313" key="3">
    <source>
        <dbReference type="Proteomes" id="UP000693981"/>
    </source>
</evidence>
<dbReference type="OrthoDB" id="124855at2759"/>
<evidence type="ECO:0008006" key="4">
    <source>
        <dbReference type="Google" id="ProtNLM"/>
    </source>
</evidence>
<comment type="caution">
    <text evidence="2">The sequence shown here is derived from an EMBL/GenBank/DDBJ whole genome shotgun (WGS) entry which is preliminary data.</text>
</comment>
<feature type="compositionally biased region" description="Basic residues" evidence="1">
    <location>
        <begin position="204"/>
        <end position="224"/>
    </location>
</feature>
<evidence type="ECO:0000313" key="2">
    <source>
        <dbReference type="EMBL" id="KAG7397071.1"/>
    </source>
</evidence>
<feature type="compositionally biased region" description="Polar residues" evidence="1">
    <location>
        <begin position="726"/>
        <end position="739"/>
    </location>
</feature>
<feature type="compositionally biased region" description="Acidic residues" evidence="1">
    <location>
        <begin position="653"/>
        <end position="669"/>
    </location>
</feature>
<keyword evidence="3" id="KW-1185">Reference proteome</keyword>
<accession>A0A8T1WVC0</accession>
<feature type="region of interest" description="Disordered" evidence="1">
    <location>
        <begin position="1"/>
        <end position="110"/>
    </location>
</feature>
<feature type="compositionally biased region" description="Polar residues" evidence="1">
    <location>
        <begin position="670"/>
        <end position="679"/>
    </location>
</feature>
<dbReference type="Proteomes" id="UP000693981">
    <property type="component" value="Unassembled WGS sequence"/>
</dbReference>
<proteinExistence type="predicted"/>
<feature type="compositionally biased region" description="Acidic residues" evidence="1">
    <location>
        <begin position="363"/>
        <end position="372"/>
    </location>
</feature>
<dbReference type="EMBL" id="JAGDFL010000127">
    <property type="protein sequence ID" value="KAG7397071.1"/>
    <property type="molecule type" value="Genomic_DNA"/>
</dbReference>
<feature type="compositionally biased region" description="Basic residues" evidence="1">
    <location>
        <begin position="286"/>
        <end position="295"/>
    </location>
</feature>
<feature type="compositionally biased region" description="Basic residues" evidence="1">
    <location>
        <begin position="380"/>
        <end position="396"/>
    </location>
</feature>
<sequence>MYVTRRLLRSTMPPEADAVRHAPSEKEEKPEIPFLPPPTPKRRAAVRASAKICAVVADGSGPSIGRKAAKQSPKHRENGGDEKNKRRSHKKKAKTEQQQPKSEEKEAPVVAKLHGHELMVDVRYRNEYIEARIQALDPENERIFVHYMGWNARYDAWVTLDDVAAHGSHSGAAKKKDVSWDGTTSLFATPEEVAAGCKQGASKSKAKKRVMLSPKARKPARRAASKSPGRSDRKRRKEAVEENDEEQPPAKKIARKSSKSGKSPKGMKSPRNAKSPRYAKSPRNAKSSRRGKSPRSAKSPRNSTASAAVENDEIDAQSARIRRSSRRVQVAVGTTDEASERKRNTETADLVLDVEIEGREPSNDEADGEAEHEENVPSSRAKKHTKSKRSSKKRSKRTDEARDQSKRKRKMNKEHDDPEFTPEKKNMAKKTNRGELAHNPAPELSPTSGHGGLSSPMRKKLGAIFRQRVEQRVQLEQLTADEAGFQQSLQAETMDAGSLNGNDNETSSAEADASAVPIVSSTAAADEYQRQLQQYYYHQQVMLASSLSMSVPCSDDPSAMALQGGIIDPRVIQDRLTALEERRRQQAQIQAYYRQLMLTRERNVRALAANQAFMTSSAAVWEQQLKETQSEEDAASVRSWKDVPDTPSSIDRETEEAAQDPTFGEDADDSAQSLRSISSVEGDASDANEDSKDSETSASSKVASPDTVEKTERSPSPKSTPAKHVMSSSSGKCNPTDTPAQVLYEFVL</sequence>
<gene>
    <name evidence="2" type="ORF">PHYBOEH_001285</name>
</gene>
<name>A0A8T1WVC0_9STRA</name>
<organism evidence="2 3">
    <name type="scientific">Phytophthora boehmeriae</name>
    <dbReference type="NCBI Taxonomy" id="109152"/>
    <lineage>
        <taxon>Eukaryota</taxon>
        <taxon>Sar</taxon>
        <taxon>Stramenopiles</taxon>
        <taxon>Oomycota</taxon>
        <taxon>Peronosporomycetes</taxon>
        <taxon>Peronosporales</taxon>
        <taxon>Peronosporaceae</taxon>
        <taxon>Phytophthora</taxon>
    </lineage>
</organism>
<feature type="region of interest" description="Disordered" evidence="1">
    <location>
        <begin position="194"/>
        <end position="457"/>
    </location>
</feature>
<feature type="compositionally biased region" description="Basic and acidic residues" evidence="1">
    <location>
        <begin position="74"/>
        <end position="84"/>
    </location>
</feature>
<dbReference type="AlphaFoldDB" id="A0A8T1WVC0"/>
<feature type="region of interest" description="Disordered" evidence="1">
    <location>
        <begin position="625"/>
        <end position="740"/>
    </location>
</feature>
<reference evidence="2" key="1">
    <citation type="submission" date="2021-02" db="EMBL/GenBank/DDBJ databases">
        <authorList>
            <person name="Palmer J.M."/>
        </authorList>
    </citation>
    <scope>NUCLEOTIDE SEQUENCE</scope>
    <source>
        <strain evidence="2">SCRP23</strain>
    </source>
</reference>